<dbReference type="AlphaFoldDB" id="A0A161PY34"/>
<gene>
    <name evidence="6" type="primary">mprF</name>
    <name evidence="7" type="ORF">AYW79_00115</name>
    <name evidence="8" type="ORF">B2M26_09330</name>
</gene>
<evidence type="ECO:0000313" key="7">
    <source>
        <dbReference type="EMBL" id="OAG95358.1"/>
    </source>
</evidence>
<feature type="transmembrane region" description="Helical" evidence="6">
    <location>
        <begin position="38"/>
        <end position="60"/>
    </location>
</feature>
<dbReference type="OrthoDB" id="4481258at2"/>
<dbReference type="PANTHER" id="PTHR39087:SF2">
    <property type="entry name" value="UPF0104 MEMBRANE PROTEIN MJ1595"/>
    <property type="match status" value="1"/>
</dbReference>
<feature type="transmembrane region" description="Helical" evidence="6">
    <location>
        <begin position="125"/>
        <end position="147"/>
    </location>
</feature>
<feature type="transmembrane region" description="Helical" evidence="6">
    <location>
        <begin position="7"/>
        <end position="26"/>
    </location>
</feature>
<comment type="caution">
    <text evidence="8">The sequence shown here is derived from an EMBL/GenBank/DDBJ whole genome shotgun (WGS) entry which is preliminary data.</text>
</comment>
<dbReference type="GO" id="GO:0006629">
    <property type="term" value="P:lipid metabolic process"/>
    <property type="evidence" value="ECO:0007669"/>
    <property type="project" value="UniProtKB-KW"/>
</dbReference>
<feature type="transmembrane region" description="Helical" evidence="6">
    <location>
        <begin position="237"/>
        <end position="256"/>
    </location>
</feature>
<accession>A0A161PY34</accession>
<evidence type="ECO:0000256" key="1">
    <source>
        <dbReference type="ARBA" id="ARBA00004651"/>
    </source>
</evidence>
<comment type="function">
    <text evidence="6">Catalyzes the transfer of a lysyl group from L-lysyl-tRNA(Lys) to membrane-bound phosphatidylglycerol (PG), which produces lysylphosphatidylglycerol (LPG), a major component of the bacterial membrane with a positive net charge. LPG synthesis contributes to bacterial virulence as it is involved in the resistance mechanism against cationic antimicrobial peptides (CAMP) produces by the host's immune system (defensins, cathelicidins) and by the competing microorganisms.</text>
</comment>
<proteinExistence type="inferred from homology"/>
<reference evidence="7 9" key="1">
    <citation type="submission" date="2016-02" db="EMBL/GenBank/DDBJ databases">
        <title>Draft genome sequence of Acidibacillus ferrooxidans SLC66.</title>
        <authorList>
            <person name="Oliveira G."/>
            <person name="Nancucheo I."/>
            <person name="Dall'Agnol H."/>
            <person name="Johnson B."/>
            <person name="Oliveira R."/>
            <person name="Nunes G.L."/>
            <person name="Tzotzos G."/>
            <person name="Orellana S.C."/>
            <person name="Salim A.C."/>
            <person name="Araujo F.M."/>
        </authorList>
    </citation>
    <scope>NUCLEOTIDE SEQUENCE [LARGE SCALE GENOMIC DNA]</scope>
    <source>
        <strain evidence="7 9">SLC66</strain>
    </source>
</reference>
<evidence type="ECO:0000313" key="8">
    <source>
        <dbReference type="EMBL" id="OPG15808.1"/>
    </source>
</evidence>
<keyword evidence="10" id="KW-1185">Reference proteome</keyword>
<evidence type="ECO:0000256" key="3">
    <source>
        <dbReference type="ARBA" id="ARBA00022692"/>
    </source>
</evidence>
<dbReference type="InterPro" id="IPR022791">
    <property type="entry name" value="L-PG_synthase/AglD"/>
</dbReference>
<comment type="similarity">
    <text evidence="6">Belongs to the LPG synthase family.</text>
</comment>
<keyword evidence="6" id="KW-0443">Lipid metabolism</keyword>
<comment type="catalytic activity">
    <reaction evidence="6">
        <text>L-lysyl-tRNA(Lys) + a 1,2-diacyl-sn-glycero-3-phospho-(1'-sn-glycerol) = a 1,2-diacyl-sn-glycero-3-phospho-1'-(3'-O-L-lysyl)-sn-glycerol + tRNA(Lys)</text>
        <dbReference type="Rhea" id="RHEA:10668"/>
        <dbReference type="Rhea" id="RHEA-COMP:9696"/>
        <dbReference type="Rhea" id="RHEA-COMP:9697"/>
        <dbReference type="ChEBI" id="CHEBI:64716"/>
        <dbReference type="ChEBI" id="CHEBI:75792"/>
        <dbReference type="ChEBI" id="CHEBI:78442"/>
        <dbReference type="ChEBI" id="CHEBI:78529"/>
        <dbReference type="EC" id="2.3.2.3"/>
    </reaction>
</comment>
<dbReference type="GO" id="GO:0046677">
    <property type="term" value="P:response to antibiotic"/>
    <property type="evidence" value="ECO:0007669"/>
    <property type="project" value="UniProtKB-KW"/>
</dbReference>
<evidence type="ECO:0000313" key="9">
    <source>
        <dbReference type="Proteomes" id="UP000077421"/>
    </source>
</evidence>
<feature type="transmembrane region" description="Helical" evidence="6">
    <location>
        <begin position="296"/>
        <end position="314"/>
    </location>
</feature>
<evidence type="ECO:0000313" key="10">
    <source>
        <dbReference type="Proteomes" id="UP000190229"/>
    </source>
</evidence>
<dbReference type="Proteomes" id="UP000077421">
    <property type="component" value="Unassembled WGS sequence"/>
</dbReference>
<feature type="transmembrane region" description="Helical" evidence="6">
    <location>
        <begin position="93"/>
        <end position="113"/>
    </location>
</feature>
<protein>
    <recommendedName>
        <fullName evidence="6">Phosphatidylglycerol lysyltransferase</fullName>
        <ecNumber evidence="6">2.3.2.3</ecNumber>
    </recommendedName>
    <alternativeName>
        <fullName evidence="6">Lysylphosphatidylglycerol synthase</fullName>
    </alternativeName>
</protein>
<evidence type="ECO:0000256" key="6">
    <source>
        <dbReference type="RuleBase" id="RU363042"/>
    </source>
</evidence>
<dbReference type="EMBL" id="LSUQ01000001">
    <property type="protein sequence ID" value="OAG95358.1"/>
    <property type="molecule type" value="Genomic_DNA"/>
</dbReference>
<keyword evidence="3 6" id="KW-0812">Transmembrane</keyword>
<organism evidence="8 10">
    <name type="scientific">Ferroacidibacillus organovorans</name>
    <dbReference type="NCBI Taxonomy" id="1765683"/>
    <lineage>
        <taxon>Bacteria</taxon>
        <taxon>Bacillati</taxon>
        <taxon>Bacillota</taxon>
        <taxon>Bacilli</taxon>
        <taxon>Bacillales</taxon>
        <taxon>Alicyclobacillaceae</taxon>
        <taxon>Ferroacidibacillus</taxon>
    </lineage>
</organism>
<feature type="transmembrane region" description="Helical" evidence="6">
    <location>
        <begin position="159"/>
        <end position="178"/>
    </location>
</feature>
<comment type="subcellular location">
    <subcellularLocation>
        <location evidence="1 6">Cell membrane</location>
        <topology evidence="1 6">Multi-pass membrane protein</topology>
    </subcellularLocation>
</comment>
<dbReference type="Proteomes" id="UP000190229">
    <property type="component" value="Unassembled WGS sequence"/>
</dbReference>
<dbReference type="EC" id="2.3.2.3" evidence="6"/>
<reference evidence="8 10" key="2">
    <citation type="submission" date="2017-02" db="EMBL/GenBank/DDBJ databases">
        <title>Draft genome of Acidibacillus ferrooxidans Huett2.</title>
        <authorList>
            <person name="Schopf S."/>
        </authorList>
    </citation>
    <scope>NUCLEOTIDE SEQUENCE [LARGE SCALE GENOMIC DNA]</scope>
    <source>
        <strain evidence="8 10">Huett2</strain>
    </source>
</reference>
<evidence type="ECO:0000256" key="5">
    <source>
        <dbReference type="ARBA" id="ARBA00023136"/>
    </source>
</evidence>
<dbReference type="EMBL" id="MWPS01000026">
    <property type="protein sequence ID" value="OPG15808.1"/>
    <property type="molecule type" value="Genomic_DNA"/>
</dbReference>
<dbReference type="STRING" id="1765683.B2M26_09330"/>
<dbReference type="GO" id="GO:0005886">
    <property type="term" value="C:plasma membrane"/>
    <property type="evidence" value="ECO:0007669"/>
    <property type="project" value="UniProtKB-SubCell"/>
</dbReference>
<evidence type="ECO:0000256" key="2">
    <source>
        <dbReference type="ARBA" id="ARBA00022475"/>
    </source>
</evidence>
<dbReference type="GO" id="GO:0050071">
    <property type="term" value="F:phosphatidylglycerol lysyltransferase activity"/>
    <property type="evidence" value="ECO:0007669"/>
    <property type="project" value="UniProtKB-EC"/>
</dbReference>
<dbReference type="PANTHER" id="PTHR39087">
    <property type="entry name" value="UPF0104 MEMBRANE PROTEIN MJ1595"/>
    <property type="match status" value="1"/>
</dbReference>
<evidence type="ECO:0000256" key="4">
    <source>
        <dbReference type="ARBA" id="ARBA00022989"/>
    </source>
</evidence>
<keyword evidence="2" id="KW-1003">Cell membrane</keyword>
<keyword evidence="4 6" id="KW-1133">Transmembrane helix</keyword>
<dbReference type="Pfam" id="PF03706">
    <property type="entry name" value="LPG_synthase_TM"/>
    <property type="match status" value="1"/>
</dbReference>
<keyword evidence="5 6" id="KW-0472">Membrane</keyword>
<name>A0A161PY34_9BACL</name>
<keyword evidence="6" id="KW-0046">Antibiotic resistance</keyword>
<feature type="transmembrane region" description="Helical" evidence="6">
    <location>
        <begin position="209"/>
        <end position="231"/>
    </location>
</feature>
<keyword evidence="6" id="KW-0808">Transferase</keyword>
<sequence length="318" mass="35382">MRKRFSRAWSIFLLFATAGLIVYLIDKERGELARSWPYLLHANAWGVAALLALQLLFFLLQGASGRVLFATMQRKVPLLLLTVLYTLQTMYNAVLPLSGASGTAAFIFWGNRLGYGLKETTATNLWSLALSYVSLVPLLLLCLFAAFATNGQEANLIRVGLLIAVAVSLGVLLLYFLISRFGQKSKRASHTLTILREEWKRMQHHPIPFLFACVYLFLVYVVRMVMVYTAFQAIHVPISLWLAVLSYSITSLLVLVSLAPTTIGVVEAVLATVVHSYGVPLSMAIAGTLMYRFISFYLPIPVGALSLVFLQRFLKKPV</sequence>
<dbReference type="RefSeq" id="WP_067560405.1">
    <property type="nucleotide sequence ID" value="NZ_LSUQ01000001.1"/>
</dbReference>